<keyword evidence="1" id="KW-1133">Transmembrane helix</keyword>
<keyword evidence="1" id="KW-0472">Membrane</keyword>
<reference evidence="2" key="1">
    <citation type="submission" date="2020-05" db="EMBL/GenBank/DDBJ databases">
        <authorList>
            <person name="Chiriac C."/>
            <person name="Salcher M."/>
            <person name="Ghai R."/>
            <person name="Kavagutti S V."/>
        </authorList>
    </citation>
    <scope>NUCLEOTIDE SEQUENCE</scope>
</reference>
<accession>A0A6J6ERX6</accession>
<feature type="transmembrane region" description="Helical" evidence="1">
    <location>
        <begin position="20"/>
        <end position="45"/>
    </location>
</feature>
<proteinExistence type="predicted"/>
<dbReference type="AlphaFoldDB" id="A0A6J6ERX6"/>
<gene>
    <name evidence="2" type="ORF">UFOPK1740_00669</name>
</gene>
<name>A0A6J6ERX6_9ZZZZ</name>
<dbReference type="EMBL" id="CAEZTU010000022">
    <property type="protein sequence ID" value="CAB4577604.1"/>
    <property type="molecule type" value="Genomic_DNA"/>
</dbReference>
<organism evidence="2">
    <name type="scientific">freshwater metagenome</name>
    <dbReference type="NCBI Taxonomy" id="449393"/>
    <lineage>
        <taxon>unclassified sequences</taxon>
        <taxon>metagenomes</taxon>
        <taxon>ecological metagenomes</taxon>
    </lineage>
</organism>
<sequence>MSVAPISLSTPQVTPKQIAAVGFGLIISGIILIGMLGGLVVNTLLSQGQFEIQELQNRSIALAGEHEVLAQNVSRLESPEILKNRALEIGMIPSPGSAFIDLRDGRLLGAGVDPILSEPDLNVVSPKSVP</sequence>
<keyword evidence="1" id="KW-0812">Transmembrane</keyword>
<evidence type="ECO:0000313" key="2">
    <source>
        <dbReference type="EMBL" id="CAB4577604.1"/>
    </source>
</evidence>
<evidence type="ECO:0000256" key="1">
    <source>
        <dbReference type="SAM" id="Phobius"/>
    </source>
</evidence>
<protein>
    <submittedName>
        <fullName evidence="2">Unannotated protein</fullName>
    </submittedName>
</protein>